<feature type="compositionally biased region" description="Polar residues" evidence="1">
    <location>
        <begin position="95"/>
        <end position="108"/>
    </location>
</feature>
<dbReference type="Proteomes" id="UP001201980">
    <property type="component" value="Unassembled WGS sequence"/>
</dbReference>
<protein>
    <submittedName>
        <fullName evidence="2">C6 transcription factor</fullName>
    </submittedName>
</protein>
<dbReference type="GO" id="GO:0000981">
    <property type="term" value="F:DNA-binding transcription factor activity, RNA polymerase II-specific"/>
    <property type="evidence" value="ECO:0007669"/>
    <property type="project" value="TreeGrafter"/>
</dbReference>
<feature type="region of interest" description="Disordered" evidence="1">
    <location>
        <begin position="1"/>
        <end position="22"/>
    </location>
</feature>
<sequence length="467" mass="52567">MYTSPSLPNPLNLPTSVPRSHGTSPAALLHHISHHIPLIFPMVSILSSEIVALASQHEYLLASLLSIAASHLRFHNAHRTTSFSQLPDDDDARKSFNTNPPGTKSEPQNPHRLAEHHQKQLALVHFRKALASPITTQSRADALLLTSMLLNHLVFAFVDSEDVEGSWVFTPSHPPTASTTTPSHSPALSASSPPLPAIPRNSLPKKMKSIPKTGEDLSWLGICMGMRPLLGVTWSFLPTSILQPIFEQSDESDRRYSQDGFPLSPQKIKPELLELFGLTYSFDSALFDSSSEGRQTRTISNLSPSETRNKAKGPHHQAENTTEEEREECIPFPRTQPSNPLREPIRILSLLHPLPATAETHYKYNQFIGKITPEFKRLLETRDEKALWVLGYWFGLMRRFRDMELWKNDGLKDKPGSAPRGMWYVSTRVERDYRAICLWLTMARVTDRKGREGQLWSIAMDDLEALG</sequence>
<evidence type="ECO:0000256" key="1">
    <source>
        <dbReference type="SAM" id="MobiDB-lite"/>
    </source>
</evidence>
<proteinExistence type="predicted"/>
<evidence type="ECO:0000313" key="3">
    <source>
        <dbReference type="Proteomes" id="UP001201980"/>
    </source>
</evidence>
<accession>A0AAD5RIQ7</accession>
<feature type="region of interest" description="Disordered" evidence="1">
    <location>
        <begin position="293"/>
        <end position="336"/>
    </location>
</feature>
<reference evidence="2" key="1">
    <citation type="submission" date="2022-07" db="EMBL/GenBank/DDBJ databases">
        <title>Draft genome sequence of Zalerion maritima ATCC 34329, a (micro)plastics degrading marine fungus.</title>
        <authorList>
            <person name="Paco A."/>
            <person name="Goncalves M.F.M."/>
            <person name="Rocha-Santos T.A.P."/>
            <person name="Alves A."/>
        </authorList>
    </citation>
    <scope>NUCLEOTIDE SEQUENCE</scope>
    <source>
        <strain evidence="2">ATCC 34329</strain>
    </source>
</reference>
<name>A0AAD5RIQ7_9PEZI</name>
<dbReference type="PANTHER" id="PTHR47657:SF11">
    <property type="entry name" value="FINGER DOMAIN PROTEIN, PUTATIVE (AFU_ORTHOLOGUE AFUA_1G01650)-RELATED"/>
    <property type="match status" value="1"/>
</dbReference>
<dbReference type="EMBL" id="JAKWBI020000501">
    <property type="protein sequence ID" value="KAJ2894361.1"/>
    <property type="molecule type" value="Genomic_DNA"/>
</dbReference>
<keyword evidence="3" id="KW-1185">Reference proteome</keyword>
<dbReference type="PANTHER" id="PTHR47657">
    <property type="entry name" value="STEROL REGULATORY ELEMENT-BINDING PROTEIN ECM22"/>
    <property type="match status" value="1"/>
</dbReference>
<feature type="compositionally biased region" description="Low complexity" evidence="1">
    <location>
        <begin position="1"/>
        <end position="16"/>
    </location>
</feature>
<comment type="caution">
    <text evidence="2">The sequence shown here is derived from an EMBL/GenBank/DDBJ whole genome shotgun (WGS) entry which is preliminary data.</text>
</comment>
<feature type="region of interest" description="Disordered" evidence="1">
    <location>
        <begin position="173"/>
        <end position="207"/>
    </location>
</feature>
<feature type="region of interest" description="Disordered" evidence="1">
    <location>
        <begin position="82"/>
        <end position="118"/>
    </location>
</feature>
<feature type="compositionally biased region" description="Low complexity" evidence="1">
    <location>
        <begin position="175"/>
        <end position="192"/>
    </location>
</feature>
<evidence type="ECO:0000313" key="2">
    <source>
        <dbReference type="EMBL" id="KAJ2894361.1"/>
    </source>
</evidence>
<feature type="compositionally biased region" description="Polar residues" evidence="1">
    <location>
        <begin position="293"/>
        <end position="306"/>
    </location>
</feature>
<dbReference type="AlphaFoldDB" id="A0AAD5RIQ7"/>
<dbReference type="InterPro" id="IPR052400">
    <property type="entry name" value="Zn2-C6_fungal_TF"/>
</dbReference>
<organism evidence="2 3">
    <name type="scientific">Zalerion maritima</name>
    <dbReference type="NCBI Taxonomy" id="339359"/>
    <lineage>
        <taxon>Eukaryota</taxon>
        <taxon>Fungi</taxon>
        <taxon>Dikarya</taxon>
        <taxon>Ascomycota</taxon>
        <taxon>Pezizomycotina</taxon>
        <taxon>Sordariomycetes</taxon>
        <taxon>Lulworthiomycetidae</taxon>
        <taxon>Lulworthiales</taxon>
        <taxon>Lulworthiaceae</taxon>
        <taxon>Zalerion</taxon>
    </lineage>
</organism>
<gene>
    <name evidence="2" type="ORF">MKZ38_007697</name>
</gene>